<dbReference type="EMBL" id="VBAL01000011">
    <property type="protein sequence ID" value="TMJ06592.1"/>
    <property type="molecule type" value="Genomic_DNA"/>
</dbReference>
<dbReference type="AlphaFoldDB" id="A0A537LF91"/>
<name>A0A537LF91_9BACT</name>
<feature type="domain" description="VOC" evidence="1">
    <location>
        <begin position="3"/>
        <end position="107"/>
    </location>
</feature>
<comment type="caution">
    <text evidence="2">The sequence shown here is derived from an EMBL/GenBank/DDBJ whole genome shotgun (WGS) entry which is preliminary data.</text>
</comment>
<organism evidence="2 3">
    <name type="scientific">Candidatus Segetimicrobium genomatis</name>
    <dbReference type="NCBI Taxonomy" id="2569760"/>
    <lineage>
        <taxon>Bacteria</taxon>
        <taxon>Bacillati</taxon>
        <taxon>Candidatus Sysuimicrobiota</taxon>
        <taxon>Candidatus Sysuimicrobiia</taxon>
        <taxon>Candidatus Sysuimicrobiales</taxon>
        <taxon>Candidatus Segetimicrobiaceae</taxon>
        <taxon>Candidatus Segetimicrobium</taxon>
    </lineage>
</organism>
<proteinExistence type="predicted"/>
<evidence type="ECO:0000259" key="1">
    <source>
        <dbReference type="PROSITE" id="PS51819"/>
    </source>
</evidence>
<dbReference type="Proteomes" id="UP000319353">
    <property type="component" value="Unassembled WGS sequence"/>
</dbReference>
<evidence type="ECO:0000313" key="2">
    <source>
        <dbReference type="EMBL" id="TMJ06592.1"/>
    </source>
</evidence>
<reference evidence="2 3" key="1">
    <citation type="journal article" date="2019" name="Nat. Microbiol.">
        <title>Mediterranean grassland soil C-N compound turnover is dependent on rainfall and depth, and is mediated by genomically divergent microorganisms.</title>
        <authorList>
            <person name="Diamond S."/>
            <person name="Andeer P.F."/>
            <person name="Li Z."/>
            <person name="Crits-Christoph A."/>
            <person name="Burstein D."/>
            <person name="Anantharaman K."/>
            <person name="Lane K.R."/>
            <person name="Thomas B.C."/>
            <person name="Pan C."/>
            <person name="Northen T.R."/>
            <person name="Banfield J.F."/>
        </authorList>
    </citation>
    <scope>NUCLEOTIDE SEQUENCE [LARGE SCALE GENOMIC DNA]</scope>
    <source>
        <strain evidence="2">NP_4</strain>
    </source>
</reference>
<gene>
    <name evidence="2" type="ORF">E6H01_01135</name>
</gene>
<keyword evidence="2" id="KW-0560">Oxidoreductase</keyword>
<dbReference type="GO" id="GO:0051213">
    <property type="term" value="F:dioxygenase activity"/>
    <property type="evidence" value="ECO:0007669"/>
    <property type="project" value="UniProtKB-KW"/>
</dbReference>
<sequence length="118" mass="12858">MIFGAHIVVYSKDATADRAFFREVLGSSSVDAGHGWLIFALPPAELAVHPAEEHGRDELYFMCDDLKSEISALGEKGVRCSEVQEARWGSITKIRLPGGGEVGLYQPKHPTAMARTSN</sequence>
<dbReference type="InterPro" id="IPR037523">
    <property type="entry name" value="VOC_core"/>
</dbReference>
<dbReference type="Gene3D" id="3.10.180.10">
    <property type="entry name" value="2,3-Dihydroxybiphenyl 1,2-Dioxygenase, domain 1"/>
    <property type="match status" value="1"/>
</dbReference>
<dbReference type="SUPFAM" id="SSF54593">
    <property type="entry name" value="Glyoxalase/Bleomycin resistance protein/Dihydroxybiphenyl dioxygenase"/>
    <property type="match status" value="1"/>
</dbReference>
<dbReference type="PROSITE" id="PS51819">
    <property type="entry name" value="VOC"/>
    <property type="match status" value="1"/>
</dbReference>
<dbReference type="InterPro" id="IPR029068">
    <property type="entry name" value="Glyas_Bleomycin-R_OHBP_Dase"/>
</dbReference>
<keyword evidence="2" id="KW-0223">Dioxygenase</keyword>
<evidence type="ECO:0000313" key="3">
    <source>
        <dbReference type="Proteomes" id="UP000319353"/>
    </source>
</evidence>
<protein>
    <submittedName>
        <fullName evidence="2">Extradiol dioxygenase</fullName>
    </submittedName>
</protein>
<accession>A0A537LF91</accession>